<keyword evidence="2" id="KW-0805">Transcription regulation</keyword>
<dbReference type="Proteomes" id="UP000647172">
    <property type="component" value="Unassembled WGS sequence"/>
</dbReference>
<dbReference type="InterPro" id="IPR013325">
    <property type="entry name" value="RNA_pol_sigma_r2"/>
</dbReference>
<evidence type="ECO:0000313" key="7">
    <source>
        <dbReference type="EMBL" id="GIE49234.1"/>
    </source>
</evidence>
<comment type="caution">
    <text evidence="7">The sequence shown here is derived from an EMBL/GenBank/DDBJ whole genome shotgun (WGS) entry which is preliminary data.</text>
</comment>
<reference evidence="7" key="1">
    <citation type="submission" date="2021-01" db="EMBL/GenBank/DDBJ databases">
        <title>Whole genome shotgun sequence of Actinoplanes nipponensis NBRC 14063.</title>
        <authorList>
            <person name="Komaki H."/>
            <person name="Tamura T."/>
        </authorList>
    </citation>
    <scope>NUCLEOTIDE SEQUENCE</scope>
    <source>
        <strain evidence="7">NBRC 14063</strain>
    </source>
</reference>
<keyword evidence="5" id="KW-0804">Transcription</keyword>
<dbReference type="PANTHER" id="PTHR43133:SF50">
    <property type="entry name" value="ECF RNA POLYMERASE SIGMA FACTOR SIGM"/>
    <property type="match status" value="1"/>
</dbReference>
<evidence type="ECO:0000256" key="2">
    <source>
        <dbReference type="ARBA" id="ARBA00023015"/>
    </source>
</evidence>
<evidence type="ECO:0000313" key="8">
    <source>
        <dbReference type="Proteomes" id="UP000647172"/>
    </source>
</evidence>
<dbReference type="Gene3D" id="1.10.1740.10">
    <property type="match status" value="1"/>
</dbReference>
<dbReference type="SUPFAM" id="SSF88659">
    <property type="entry name" value="Sigma3 and sigma4 domains of RNA polymerase sigma factors"/>
    <property type="match status" value="1"/>
</dbReference>
<dbReference type="GO" id="GO:0003677">
    <property type="term" value="F:DNA binding"/>
    <property type="evidence" value="ECO:0007669"/>
    <property type="project" value="UniProtKB-KW"/>
</dbReference>
<dbReference type="InterPro" id="IPR039425">
    <property type="entry name" value="RNA_pol_sigma-70-like"/>
</dbReference>
<dbReference type="InterPro" id="IPR036388">
    <property type="entry name" value="WH-like_DNA-bd_sf"/>
</dbReference>
<evidence type="ECO:0000259" key="6">
    <source>
        <dbReference type="Pfam" id="PF08281"/>
    </source>
</evidence>
<dbReference type="AlphaFoldDB" id="A0A919MH31"/>
<gene>
    <name evidence="7" type="ORF">Ani05nite_27680</name>
</gene>
<dbReference type="InterPro" id="IPR013249">
    <property type="entry name" value="RNA_pol_sigma70_r4_t2"/>
</dbReference>
<keyword evidence="4" id="KW-0238">DNA-binding</keyword>
<dbReference type="InterPro" id="IPR013324">
    <property type="entry name" value="RNA_pol_sigma_r3/r4-like"/>
</dbReference>
<keyword evidence="8" id="KW-1185">Reference proteome</keyword>
<protein>
    <submittedName>
        <fullName evidence="7">RNA polymerase sigma factor</fullName>
    </submittedName>
</protein>
<comment type="similarity">
    <text evidence="1">Belongs to the sigma-70 factor family. ECF subfamily.</text>
</comment>
<accession>A0A919MH31</accession>
<dbReference type="Pfam" id="PF08281">
    <property type="entry name" value="Sigma70_r4_2"/>
    <property type="match status" value="1"/>
</dbReference>
<organism evidence="7 8">
    <name type="scientific">Actinoplanes nipponensis</name>
    <dbReference type="NCBI Taxonomy" id="135950"/>
    <lineage>
        <taxon>Bacteria</taxon>
        <taxon>Bacillati</taxon>
        <taxon>Actinomycetota</taxon>
        <taxon>Actinomycetes</taxon>
        <taxon>Micromonosporales</taxon>
        <taxon>Micromonosporaceae</taxon>
        <taxon>Actinoplanes</taxon>
    </lineage>
</organism>
<dbReference type="EMBL" id="BOMQ01000031">
    <property type="protein sequence ID" value="GIE49234.1"/>
    <property type="molecule type" value="Genomic_DNA"/>
</dbReference>
<feature type="domain" description="RNA polymerase sigma factor 70 region 4 type 2" evidence="6">
    <location>
        <begin position="88"/>
        <end position="138"/>
    </location>
</feature>
<dbReference type="CDD" id="cd06171">
    <property type="entry name" value="Sigma70_r4"/>
    <property type="match status" value="1"/>
</dbReference>
<keyword evidence="3" id="KW-0731">Sigma factor</keyword>
<sequence>MSGDGPAFDAFFEQRHAELSRLAYLLTGDAAAADELAADALARLRREWPRLGGDDPAAHARGTVAALARHRDRRWWGGRGDEPGATDLRGALRRLPHRRRACVVLRYAFGLSDAEAARALGISPATVRSRTARGVRQLSELVGGSPQVTRLGGREATR</sequence>
<dbReference type="PANTHER" id="PTHR43133">
    <property type="entry name" value="RNA POLYMERASE ECF-TYPE SIGMA FACTO"/>
    <property type="match status" value="1"/>
</dbReference>
<proteinExistence type="inferred from homology"/>
<evidence type="ECO:0000256" key="5">
    <source>
        <dbReference type="ARBA" id="ARBA00023163"/>
    </source>
</evidence>
<dbReference type="GO" id="GO:0016987">
    <property type="term" value="F:sigma factor activity"/>
    <property type="evidence" value="ECO:0007669"/>
    <property type="project" value="UniProtKB-KW"/>
</dbReference>
<dbReference type="GO" id="GO:0006352">
    <property type="term" value="P:DNA-templated transcription initiation"/>
    <property type="evidence" value="ECO:0007669"/>
    <property type="project" value="InterPro"/>
</dbReference>
<name>A0A919MH31_9ACTN</name>
<dbReference type="RefSeq" id="WP_203768467.1">
    <property type="nucleotide sequence ID" value="NZ_BAAAYJ010000045.1"/>
</dbReference>
<dbReference type="Gene3D" id="1.10.10.10">
    <property type="entry name" value="Winged helix-like DNA-binding domain superfamily/Winged helix DNA-binding domain"/>
    <property type="match status" value="1"/>
</dbReference>
<evidence type="ECO:0000256" key="4">
    <source>
        <dbReference type="ARBA" id="ARBA00023125"/>
    </source>
</evidence>
<evidence type="ECO:0000256" key="1">
    <source>
        <dbReference type="ARBA" id="ARBA00010641"/>
    </source>
</evidence>
<evidence type="ECO:0000256" key="3">
    <source>
        <dbReference type="ARBA" id="ARBA00023082"/>
    </source>
</evidence>
<dbReference type="SUPFAM" id="SSF88946">
    <property type="entry name" value="Sigma2 domain of RNA polymerase sigma factors"/>
    <property type="match status" value="1"/>
</dbReference>